<reference evidence="3" key="1">
    <citation type="submission" date="2023-10" db="EMBL/GenBank/DDBJ databases">
        <title>Chromosome-level genome of the transformable northern wattle, Acacia crassicarpa.</title>
        <authorList>
            <person name="Massaro I."/>
            <person name="Sinha N.R."/>
            <person name="Poethig S."/>
            <person name="Leichty A.R."/>
        </authorList>
    </citation>
    <scope>NUCLEOTIDE SEQUENCE</scope>
    <source>
        <strain evidence="3">Acra3RX</strain>
        <tissue evidence="3">Leaf</tissue>
    </source>
</reference>
<protein>
    <submittedName>
        <fullName evidence="3">Uncharacterized protein</fullName>
    </submittedName>
</protein>
<feature type="signal peptide" evidence="2">
    <location>
        <begin position="1"/>
        <end position="17"/>
    </location>
</feature>
<evidence type="ECO:0000256" key="1">
    <source>
        <dbReference type="SAM" id="MobiDB-lite"/>
    </source>
</evidence>
<feature type="compositionally biased region" description="Polar residues" evidence="1">
    <location>
        <begin position="93"/>
        <end position="105"/>
    </location>
</feature>
<dbReference type="Proteomes" id="UP001293593">
    <property type="component" value="Unassembled WGS sequence"/>
</dbReference>
<evidence type="ECO:0000256" key="2">
    <source>
        <dbReference type="SAM" id="SignalP"/>
    </source>
</evidence>
<accession>A0AAE1JFF2</accession>
<gene>
    <name evidence="3" type="ORF">QN277_022664</name>
</gene>
<comment type="caution">
    <text evidence="3">The sequence shown here is derived from an EMBL/GenBank/DDBJ whole genome shotgun (WGS) entry which is preliminary data.</text>
</comment>
<keyword evidence="2" id="KW-0732">Signal</keyword>
<keyword evidence="4" id="KW-1185">Reference proteome</keyword>
<proteinExistence type="predicted"/>
<evidence type="ECO:0000313" key="3">
    <source>
        <dbReference type="EMBL" id="KAK4269517.1"/>
    </source>
</evidence>
<evidence type="ECO:0000313" key="4">
    <source>
        <dbReference type="Proteomes" id="UP001293593"/>
    </source>
</evidence>
<name>A0AAE1JFF2_9FABA</name>
<dbReference type="EMBL" id="JAWXYG010000006">
    <property type="protein sequence ID" value="KAK4269517.1"/>
    <property type="molecule type" value="Genomic_DNA"/>
</dbReference>
<organism evidence="3 4">
    <name type="scientific">Acacia crassicarpa</name>
    <name type="common">northern wattle</name>
    <dbReference type="NCBI Taxonomy" id="499986"/>
    <lineage>
        <taxon>Eukaryota</taxon>
        <taxon>Viridiplantae</taxon>
        <taxon>Streptophyta</taxon>
        <taxon>Embryophyta</taxon>
        <taxon>Tracheophyta</taxon>
        <taxon>Spermatophyta</taxon>
        <taxon>Magnoliopsida</taxon>
        <taxon>eudicotyledons</taxon>
        <taxon>Gunneridae</taxon>
        <taxon>Pentapetalae</taxon>
        <taxon>rosids</taxon>
        <taxon>fabids</taxon>
        <taxon>Fabales</taxon>
        <taxon>Fabaceae</taxon>
        <taxon>Caesalpinioideae</taxon>
        <taxon>mimosoid clade</taxon>
        <taxon>Acacieae</taxon>
        <taxon>Acacia</taxon>
    </lineage>
</organism>
<feature type="region of interest" description="Disordered" evidence="1">
    <location>
        <begin position="76"/>
        <end position="105"/>
    </location>
</feature>
<sequence length="131" mass="14524">MVSTILLLFLFISYAQAISSTSDFQTLSISESRASNQSHQQIHEEFVERFLYGSMREKNRLGEKVKERENEISEILRKAHGSGGRGSPSGSGTANINRRPSPSRNSATSLLQFPLTLTVASLASIFVFPFK</sequence>
<feature type="chain" id="PRO_5042186525" evidence="2">
    <location>
        <begin position="18"/>
        <end position="131"/>
    </location>
</feature>
<dbReference type="AlphaFoldDB" id="A0AAE1JFF2"/>